<dbReference type="InterPro" id="IPR000551">
    <property type="entry name" value="MerR-type_HTH_dom"/>
</dbReference>
<protein>
    <submittedName>
        <fullName evidence="2">TRANSCRIPTIONAL REGULATOR, MERR FAMILY</fullName>
    </submittedName>
</protein>
<organism evidence="2 3">
    <name type="scientific">Sphingobium indicum BiD32</name>
    <dbReference type="NCBI Taxonomy" id="1301087"/>
    <lineage>
        <taxon>Bacteria</taxon>
        <taxon>Pseudomonadati</taxon>
        <taxon>Pseudomonadota</taxon>
        <taxon>Alphaproteobacteria</taxon>
        <taxon>Sphingomonadales</taxon>
        <taxon>Sphingomonadaceae</taxon>
        <taxon>Sphingobium</taxon>
    </lineage>
</organism>
<dbReference type="SMART" id="SM00422">
    <property type="entry name" value="HTH_MERR"/>
    <property type="match status" value="1"/>
</dbReference>
<dbReference type="SUPFAM" id="SSF46955">
    <property type="entry name" value="Putative DNA-binding domain"/>
    <property type="match status" value="1"/>
</dbReference>
<dbReference type="OrthoDB" id="9810140at2"/>
<reference evidence="2 3" key="1">
    <citation type="submission" date="2013-03" db="EMBL/GenBank/DDBJ databases">
        <authorList>
            <person name="Le V."/>
        </authorList>
    </citation>
    <scope>NUCLEOTIDE SEQUENCE [LARGE SCALE GENOMIC DNA]</scope>
    <source>
        <strain evidence="2 3">BiD32</strain>
    </source>
</reference>
<name>N1MP51_9SPHN</name>
<dbReference type="RefSeq" id="WP_006959182.1">
    <property type="nucleotide sequence ID" value="NZ_CAVK010000141.1"/>
</dbReference>
<evidence type="ECO:0000259" key="1">
    <source>
        <dbReference type="PROSITE" id="PS50937"/>
    </source>
</evidence>
<dbReference type="InterPro" id="IPR009061">
    <property type="entry name" value="DNA-bd_dom_put_sf"/>
</dbReference>
<dbReference type="CDD" id="cd04765">
    <property type="entry name" value="HTH_MlrA-like_sg2"/>
    <property type="match status" value="1"/>
</dbReference>
<dbReference type="EMBL" id="CAVK010000141">
    <property type="protein sequence ID" value="CCW18524.1"/>
    <property type="molecule type" value="Genomic_DNA"/>
</dbReference>
<keyword evidence="3" id="KW-1185">Reference proteome</keyword>
<comment type="caution">
    <text evidence="2">The sequence shown here is derived from an EMBL/GenBank/DDBJ whole genome shotgun (WGS) entry which is preliminary data.</text>
</comment>
<dbReference type="Pfam" id="PF13411">
    <property type="entry name" value="MerR_1"/>
    <property type="match status" value="1"/>
</dbReference>
<dbReference type="PROSITE" id="PS50937">
    <property type="entry name" value="HTH_MERR_2"/>
    <property type="match status" value="1"/>
</dbReference>
<dbReference type="Gene3D" id="1.10.1660.10">
    <property type="match status" value="1"/>
</dbReference>
<dbReference type="Proteomes" id="UP000013201">
    <property type="component" value="Unassembled WGS sequence"/>
</dbReference>
<feature type="domain" description="HTH merR-type" evidence="1">
    <location>
        <begin position="8"/>
        <end position="78"/>
    </location>
</feature>
<sequence>MKKAEGALLTISELADELGLPQHILRYWETRFPQLRPLQRSGNRRYYRPADVALARRIHDLLNVEGFTVKGAQKILVDGVGATVPDAAAQPADNVLSRLQAIRSTLARAIGE</sequence>
<reference evidence="3" key="2">
    <citation type="submission" date="2013-04" db="EMBL/GenBank/DDBJ databases">
        <title>Bisphenol A degrading Sphingobium sp. strain BiD32.</title>
        <authorList>
            <person name="Nielsen J.L."/>
            <person name="Zhou N.A."/>
            <person name="Kjeldal H."/>
        </authorList>
    </citation>
    <scope>NUCLEOTIDE SEQUENCE [LARGE SCALE GENOMIC DNA]</scope>
    <source>
        <strain evidence="3">BiD32</strain>
    </source>
</reference>
<evidence type="ECO:0000313" key="2">
    <source>
        <dbReference type="EMBL" id="CCW18524.1"/>
    </source>
</evidence>
<dbReference type="GO" id="GO:0003677">
    <property type="term" value="F:DNA binding"/>
    <property type="evidence" value="ECO:0007669"/>
    <property type="project" value="InterPro"/>
</dbReference>
<dbReference type="AlphaFoldDB" id="N1MP51"/>
<dbReference type="GO" id="GO:0006355">
    <property type="term" value="P:regulation of DNA-templated transcription"/>
    <property type="evidence" value="ECO:0007669"/>
    <property type="project" value="InterPro"/>
</dbReference>
<proteinExistence type="predicted"/>
<evidence type="ECO:0000313" key="3">
    <source>
        <dbReference type="Proteomes" id="UP000013201"/>
    </source>
</evidence>
<gene>
    <name evidence="2" type="ORF">EBBID32_28770</name>
</gene>
<accession>N1MP51</accession>